<feature type="transmembrane region" description="Helical" evidence="1">
    <location>
        <begin position="15"/>
        <end position="36"/>
    </location>
</feature>
<dbReference type="EMBL" id="LT981265">
    <property type="protein sequence ID" value="SPC33687.1"/>
    <property type="molecule type" value="Genomic_DNA"/>
</dbReference>
<keyword evidence="1" id="KW-1133">Transmembrane helix</keyword>
<dbReference type="AlphaFoldDB" id="A0A2K5AQ02"/>
<evidence type="ECO:0000256" key="1">
    <source>
        <dbReference type="SAM" id="Phobius"/>
    </source>
</evidence>
<dbReference type="KEGG" id="ncv:NCAV_0494"/>
<proteinExistence type="predicted"/>
<reference evidence="3" key="1">
    <citation type="submission" date="2018-01" db="EMBL/GenBank/DDBJ databases">
        <authorList>
            <person name="Kerou L M."/>
        </authorList>
    </citation>
    <scope>NUCLEOTIDE SEQUENCE [LARGE SCALE GENOMIC DNA]</scope>
    <source>
        <strain evidence="3">SCU2</strain>
    </source>
</reference>
<protein>
    <submittedName>
        <fullName evidence="2">Uncharacterized protein</fullName>
    </submittedName>
</protein>
<gene>
    <name evidence="2" type="ORF">NCAV_0494</name>
</gene>
<sequence length="137" mass="15395">MINVKSNSIDYNVMLLYLIVGAGVMGTAMLTAFLMLMPYSNQDYALDVDAFKDKIDVMDIYRVIITNTGRNDVTNVVVDYGTYKDFIPRIKPGEKISLSPRDDANKEYVVITAEPSIHIMKEYRSMPKAPGMIGGMR</sequence>
<accession>A0A2K5AQ02</accession>
<name>A0A2K5AQ02_9ARCH</name>
<keyword evidence="1" id="KW-0472">Membrane</keyword>
<organism evidence="2 3">
    <name type="scientific">Candidatus Nitrosocaldus cavascurensis</name>
    <dbReference type="NCBI Taxonomy" id="2058097"/>
    <lineage>
        <taxon>Archaea</taxon>
        <taxon>Nitrososphaerota</taxon>
        <taxon>Nitrososphaeria</taxon>
        <taxon>Candidatus Nitrosocaldales</taxon>
        <taxon>Candidatus Nitrosocaldaceae</taxon>
        <taxon>Candidatus Nitrosocaldus</taxon>
    </lineage>
</organism>
<dbReference type="Proteomes" id="UP000236248">
    <property type="component" value="Chromosome NCAV"/>
</dbReference>
<keyword evidence="3" id="KW-1185">Reference proteome</keyword>
<keyword evidence="1" id="KW-0812">Transmembrane</keyword>
<evidence type="ECO:0000313" key="2">
    <source>
        <dbReference type="EMBL" id="SPC33687.1"/>
    </source>
</evidence>
<evidence type="ECO:0000313" key="3">
    <source>
        <dbReference type="Proteomes" id="UP000236248"/>
    </source>
</evidence>